<accession>A0A1E5BD21</accession>
<dbReference type="SUPFAM" id="SSF52540">
    <property type="entry name" value="P-loop containing nucleoside triphosphate hydrolases"/>
    <property type="match status" value="1"/>
</dbReference>
<proteinExistence type="predicted"/>
<name>A0A1E5BD21_9VIBR</name>
<reference evidence="2 3" key="1">
    <citation type="journal article" date="2012" name="Science">
        <title>Ecological populations of bacteria act as socially cohesive units of antibiotic production and resistance.</title>
        <authorList>
            <person name="Cordero O.X."/>
            <person name="Wildschutte H."/>
            <person name="Kirkup B."/>
            <person name="Proehl S."/>
            <person name="Ngo L."/>
            <person name="Hussain F."/>
            <person name="Le Roux F."/>
            <person name="Mincer T."/>
            <person name="Polz M.F."/>
        </authorList>
    </citation>
    <scope>NUCLEOTIDE SEQUENCE [LARGE SCALE GENOMIC DNA]</scope>
    <source>
        <strain evidence="2 3">ZF-129</strain>
    </source>
</reference>
<dbReference type="eggNOG" id="COG3911">
    <property type="taxonomic scope" value="Bacteria"/>
</dbReference>
<protein>
    <submittedName>
        <fullName evidence="2">ATPase</fullName>
    </submittedName>
</protein>
<dbReference type="OrthoDB" id="5638848at2"/>
<dbReference type="EMBL" id="AJYQ02000107">
    <property type="protein sequence ID" value="OEE33041.1"/>
    <property type="molecule type" value="Genomic_DNA"/>
</dbReference>
<dbReference type="Proteomes" id="UP000094741">
    <property type="component" value="Unassembled WGS sequence"/>
</dbReference>
<evidence type="ECO:0000259" key="1">
    <source>
        <dbReference type="Pfam" id="PF13521"/>
    </source>
</evidence>
<comment type="caution">
    <text evidence="2">The sequence shown here is derived from an EMBL/GenBank/DDBJ whole genome shotgun (WGS) entry which is preliminary data.</text>
</comment>
<sequence length="184" mass="20555">MKPFIISGGPGAGKTSIIECLASMGYCTTTEASRTLIEQQSCSDNGILPWTNLSAFAELCLALMTEQKQAAQKSRRIAFMDRAIPDICAYLKQGKLPIEQRYMTGCDGYQPIAFLCQPEWSIYAQDAVRPHPFEEAVEIHEQLLSTYLELGFDVIQVPWGEIRDRAEFIENQVKTALKVVLTAD</sequence>
<evidence type="ECO:0000313" key="3">
    <source>
        <dbReference type="Proteomes" id="UP000094741"/>
    </source>
</evidence>
<dbReference type="Pfam" id="PF13521">
    <property type="entry name" value="AAA_28"/>
    <property type="match status" value="1"/>
</dbReference>
<dbReference type="InterPro" id="IPR027417">
    <property type="entry name" value="P-loop_NTPase"/>
</dbReference>
<dbReference type="RefSeq" id="WP_017037155.1">
    <property type="nucleotide sequence ID" value="NZ_AJYQ02000107.1"/>
</dbReference>
<organism evidence="2 3">
    <name type="scientific">Vibrio genomosp. F10 str. ZF-129</name>
    <dbReference type="NCBI Taxonomy" id="1187848"/>
    <lineage>
        <taxon>Bacteria</taxon>
        <taxon>Pseudomonadati</taxon>
        <taxon>Pseudomonadota</taxon>
        <taxon>Gammaproteobacteria</taxon>
        <taxon>Vibrionales</taxon>
        <taxon>Vibrionaceae</taxon>
        <taxon>Vibrio</taxon>
    </lineage>
</organism>
<evidence type="ECO:0000313" key="2">
    <source>
        <dbReference type="EMBL" id="OEE33041.1"/>
    </source>
</evidence>
<dbReference type="AlphaFoldDB" id="A0A1E5BD21"/>
<feature type="domain" description="NadR/Ttd14 AAA" evidence="1">
    <location>
        <begin position="4"/>
        <end position="165"/>
    </location>
</feature>
<gene>
    <name evidence="2" type="ORF">A1QO_10185</name>
</gene>
<dbReference type="Gene3D" id="3.40.50.300">
    <property type="entry name" value="P-loop containing nucleotide triphosphate hydrolases"/>
    <property type="match status" value="1"/>
</dbReference>
<dbReference type="InterPro" id="IPR038727">
    <property type="entry name" value="NadR/Ttd14_AAA_dom"/>
</dbReference>